<dbReference type="EMBL" id="CP001854">
    <property type="protein sequence ID" value="ADB52680.1"/>
    <property type="molecule type" value="Genomic_DNA"/>
</dbReference>
<keyword evidence="5" id="KW-1185">Reference proteome</keyword>
<dbReference type="eggNOG" id="COG2345">
    <property type="taxonomic scope" value="Bacteria"/>
</dbReference>
<dbReference type="Pfam" id="PF18546">
    <property type="entry name" value="MetOD1"/>
    <property type="match status" value="1"/>
</dbReference>
<organism evidence="4 5">
    <name type="scientific">Conexibacter woesei (strain DSM 14684 / CCUG 47730 / CIP 108061 / JCM 11494 / NBRC 100937 / ID131577)</name>
    <dbReference type="NCBI Taxonomy" id="469383"/>
    <lineage>
        <taxon>Bacteria</taxon>
        <taxon>Bacillati</taxon>
        <taxon>Actinomycetota</taxon>
        <taxon>Thermoleophilia</taxon>
        <taxon>Solirubrobacterales</taxon>
        <taxon>Conexibacteraceae</taxon>
        <taxon>Conexibacter</taxon>
    </lineage>
</organism>
<protein>
    <submittedName>
        <fullName evidence="4">Putative anti-sigma regulatory factor, serine/threonine protein kinase</fullName>
    </submittedName>
</protein>
<dbReference type="InterPro" id="IPR036890">
    <property type="entry name" value="HATPase_C_sf"/>
</dbReference>
<dbReference type="Gene3D" id="3.30.565.10">
    <property type="entry name" value="Histidine kinase-like ATPase, C-terminal domain"/>
    <property type="match status" value="1"/>
</dbReference>
<feature type="domain" description="Histidine kinase/HSP90-like ATPase" evidence="2">
    <location>
        <begin position="23"/>
        <end position="124"/>
    </location>
</feature>
<dbReference type="InterPro" id="IPR050267">
    <property type="entry name" value="Anti-sigma-factor_SerPK"/>
</dbReference>
<keyword evidence="1 4" id="KW-0723">Serine/threonine-protein kinase</keyword>
<reference evidence="4 5" key="1">
    <citation type="journal article" date="2010" name="Stand. Genomic Sci.">
        <title>Complete genome sequence of Conexibacter woesei type strain (ID131577).</title>
        <authorList>
            <person name="Pukall R."/>
            <person name="Lapidus A."/>
            <person name="Glavina Del Rio T."/>
            <person name="Copeland A."/>
            <person name="Tice H."/>
            <person name="Cheng J.-F."/>
            <person name="Lucas S."/>
            <person name="Chen F."/>
            <person name="Nolan M."/>
            <person name="Bruce D."/>
            <person name="Goodwin L."/>
            <person name="Pitluck S."/>
            <person name="Mavromatis K."/>
            <person name="Ivanova N."/>
            <person name="Ovchinnikova G."/>
            <person name="Pati A."/>
            <person name="Chen A."/>
            <person name="Palaniappan K."/>
            <person name="Land M."/>
            <person name="Hauser L."/>
            <person name="Chang Y.-J."/>
            <person name="Jeffries C.D."/>
            <person name="Chain P."/>
            <person name="Meincke L."/>
            <person name="Sims D."/>
            <person name="Brettin T."/>
            <person name="Detter J.C."/>
            <person name="Rohde M."/>
            <person name="Goeker M."/>
            <person name="Bristow J."/>
            <person name="Eisen J.A."/>
            <person name="Markowitz V."/>
            <person name="Kyrpides N.C."/>
            <person name="Klenk H.-P."/>
            <person name="Hugenholtz P."/>
        </authorList>
    </citation>
    <scope>NUCLEOTIDE SEQUENCE [LARGE SCALE GENOMIC DNA]</scope>
    <source>
        <strain evidence="5">DSM 14684 / CIP 108061 / JCM 11494 / NBRC 100937 / ID131577</strain>
    </source>
</reference>
<dbReference type="InterPro" id="IPR041359">
    <property type="entry name" value="MetOD1"/>
</dbReference>
<dbReference type="GO" id="GO:0004674">
    <property type="term" value="F:protein serine/threonine kinase activity"/>
    <property type="evidence" value="ECO:0007669"/>
    <property type="project" value="UniProtKB-KW"/>
</dbReference>
<dbReference type="KEGG" id="cwo:Cwoe_4266"/>
<name>D3F5Y1_CONWI</name>
<dbReference type="InterPro" id="IPR003594">
    <property type="entry name" value="HATPase_dom"/>
</dbReference>
<dbReference type="eggNOG" id="COG2172">
    <property type="taxonomic scope" value="Bacteria"/>
</dbReference>
<feature type="domain" description="Metanogen output" evidence="3">
    <location>
        <begin position="180"/>
        <end position="311"/>
    </location>
</feature>
<dbReference type="PANTHER" id="PTHR35526:SF3">
    <property type="entry name" value="ANTI-SIGMA-F FACTOR RSBW"/>
    <property type="match status" value="1"/>
</dbReference>
<evidence type="ECO:0000259" key="2">
    <source>
        <dbReference type="Pfam" id="PF13581"/>
    </source>
</evidence>
<dbReference type="Pfam" id="PF13581">
    <property type="entry name" value="HATPase_c_2"/>
    <property type="match status" value="1"/>
</dbReference>
<sequence>MRALGGRDVRRNRAPVDWYLEGSTPEAVSDLRHEIVDYLRRHAAPESDLAGAQLAISELLSNVVRHAPGPAWANLDWSGERAVLAVHDLGRGFEPTTELPDDLLQAGGGRGLFIVSNVAGWMAVAAKRAGGSRVMIELPVTRVAERDFDPPRQHAEALPAREEAAPDGTFGKESFLRALVVQLAQAVEANEGPDAAAAAVAQVGADVGGRMEEEFRRVEGITGELSPMQMADLYVRLKAAIDGDFYVIEADEERIVLGNRACPFGDVVRRAPGLCRMTSSVFGGIAARNSGGASVVLEERIALGDPECRVVVWLRGAHAGEFRSAHDYGAV</sequence>
<dbReference type="AlphaFoldDB" id="D3F5Y1"/>
<evidence type="ECO:0000256" key="1">
    <source>
        <dbReference type="ARBA" id="ARBA00022527"/>
    </source>
</evidence>
<evidence type="ECO:0000313" key="4">
    <source>
        <dbReference type="EMBL" id="ADB52680.1"/>
    </source>
</evidence>
<reference evidence="5" key="2">
    <citation type="submission" date="2010-01" db="EMBL/GenBank/DDBJ databases">
        <title>The complete genome of Conexibacter woesei DSM 14684.</title>
        <authorList>
            <consortium name="US DOE Joint Genome Institute (JGI-PGF)"/>
            <person name="Lucas S."/>
            <person name="Copeland A."/>
            <person name="Lapidus A."/>
            <person name="Glavina del Rio T."/>
            <person name="Dalin E."/>
            <person name="Tice H."/>
            <person name="Bruce D."/>
            <person name="Goodwin L."/>
            <person name="Pitluck S."/>
            <person name="Kyrpides N."/>
            <person name="Mavromatis K."/>
            <person name="Ivanova N."/>
            <person name="Mikhailova N."/>
            <person name="Chertkov O."/>
            <person name="Brettin T."/>
            <person name="Detter J.C."/>
            <person name="Han C."/>
            <person name="Larimer F."/>
            <person name="Land M."/>
            <person name="Hauser L."/>
            <person name="Markowitz V."/>
            <person name="Cheng J.-F."/>
            <person name="Hugenholtz P."/>
            <person name="Woyke T."/>
            <person name="Wu D."/>
            <person name="Pukall R."/>
            <person name="Steenblock K."/>
            <person name="Schneider S."/>
            <person name="Klenk H.-P."/>
            <person name="Eisen J.A."/>
        </authorList>
    </citation>
    <scope>NUCLEOTIDE SEQUENCE [LARGE SCALE GENOMIC DNA]</scope>
    <source>
        <strain evidence="5">DSM 14684 / CIP 108061 / JCM 11494 / NBRC 100937 / ID131577</strain>
    </source>
</reference>
<dbReference type="SUPFAM" id="SSF55874">
    <property type="entry name" value="ATPase domain of HSP90 chaperone/DNA topoisomerase II/histidine kinase"/>
    <property type="match status" value="1"/>
</dbReference>
<dbReference type="CDD" id="cd16936">
    <property type="entry name" value="HATPase_RsbW-like"/>
    <property type="match status" value="1"/>
</dbReference>
<keyword evidence="1 4" id="KW-0808">Transferase</keyword>
<dbReference type="PANTHER" id="PTHR35526">
    <property type="entry name" value="ANTI-SIGMA-F FACTOR RSBW-RELATED"/>
    <property type="match status" value="1"/>
</dbReference>
<evidence type="ECO:0000313" key="5">
    <source>
        <dbReference type="Proteomes" id="UP000008229"/>
    </source>
</evidence>
<keyword evidence="1 4" id="KW-0418">Kinase</keyword>
<accession>D3F5Y1</accession>
<evidence type="ECO:0000259" key="3">
    <source>
        <dbReference type="Pfam" id="PF18546"/>
    </source>
</evidence>
<dbReference type="HOGENOM" id="CLU_873688_0_0_11"/>
<dbReference type="Proteomes" id="UP000008229">
    <property type="component" value="Chromosome"/>
</dbReference>
<gene>
    <name evidence="4" type="ordered locus">Cwoe_4266</name>
</gene>
<proteinExistence type="predicted"/>
<dbReference type="STRING" id="469383.Cwoe_4266"/>